<reference evidence="1" key="1">
    <citation type="journal article" date="2019" name="Nat. Commun.">
        <title>Genome-wide association mapping of date palm fruit traits.</title>
        <authorList>
            <person name="Hazzouri K.M."/>
            <person name="Gros-Balthazard M."/>
            <person name="Flowers J.M."/>
            <person name="Copetti D."/>
            <person name="Lemansour A."/>
            <person name="Lebrun M."/>
            <person name="Masmoudi K."/>
            <person name="Ferrand S."/>
            <person name="Dhar M.I."/>
            <person name="Fresquez Z.A."/>
            <person name="Rosas U."/>
            <person name="Zhang J."/>
            <person name="Talag J."/>
            <person name="Lee S."/>
            <person name="Kudrna D."/>
            <person name="Powell R.F."/>
            <person name="Leitch I.J."/>
            <person name="Krueger R.R."/>
            <person name="Wing R.A."/>
            <person name="Amiri K.M.A."/>
            <person name="Purugganan M.D."/>
        </authorList>
    </citation>
    <scope>NUCLEOTIDE SEQUENCE [LARGE SCALE GENOMIC DNA]</scope>
    <source>
        <strain evidence="1">cv. Khalas</strain>
    </source>
</reference>
<sequence>MVACLSRSPAVFSTLPRPPASRRRRAMAAKCSTSGLTEQHKLPVLLFDVMDTIVRDPFYHDIPDFFQMSMKELLENKHPTAWAEFEKGLIDENELAKKFFKDGRPFDLEGLKQCMLRGYSYVDGIEELLHSLKRNNYELHAFTNYPIWYKMIEEKLQLSKYLSWTFCSCIIGTKNTPIHQFLLASVTSFECIHRFHSHTQGKGSLPQNFIWKCCIILELSQQAASSLMTGWQMLRQL</sequence>
<dbReference type="SUPFAM" id="SSF56784">
    <property type="entry name" value="HAD-like"/>
    <property type="match status" value="1"/>
</dbReference>
<organism evidence="1 2">
    <name type="scientific">Phoenix dactylifera</name>
    <name type="common">Date palm</name>
    <dbReference type="NCBI Taxonomy" id="42345"/>
    <lineage>
        <taxon>Eukaryota</taxon>
        <taxon>Viridiplantae</taxon>
        <taxon>Streptophyta</taxon>
        <taxon>Embryophyta</taxon>
        <taxon>Tracheophyta</taxon>
        <taxon>Spermatophyta</taxon>
        <taxon>Magnoliopsida</taxon>
        <taxon>Liliopsida</taxon>
        <taxon>Arecaceae</taxon>
        <taxon>Coryphoideae</taxon>
        <taxon>Phoeniceae</taxon>
        <taxon>Phoenix</taxon>
    </lineage>
</organism>
<accession>A0A8B7C4P7</accession>
<evidence type="ECO:0000313" key="2">
    <source>
        <dbReference type="RefSeq" id="XP_008791732.1"/>
    </source>
</evidence>
<dbReference type="InterPro" id="IPR036412">
    <property type="entry name" value="HAD-like_sf"/>
</dbReference>
<dbReference type="Proteomes" id="UP000228380">
    <property type="component" value="Chromosome 10"/>
</dbReference>
<dbReference type="GeneID" id="103708543"/>
<dbReference type="RefSeq" id="XP_008791732.1">
    <property type="nucleotide sequence ID" value="XM_008793510.3"/>
</dbReference>
<protein>
    <submittedName>
        <fullName evidence="2">Flavin mononucleotide hydrolase 1, chloroplatic isoform X2</fullName>
    </submittedName>
</protein>
<dbReference type="InterPro" id="IPR023214">
    <property type="entry name" value="HAD_sf"/>
</dbReference>
<proteinExistence type="predicted"/>
<dbReference type="PANTHER" id="PTHR43611:SF3">
    <property type="entry name" value="FLAVIN MONONUCLEOTIDE HYDROLASE 1, CHLOROPLATIC"/>
    <property type="match status" value="1"/>
</dbReference>
<evidence type="ECO:0000313" key="1">
    <source>
        <dbReference type="Proteomes" id="UP000228380"/>
    </source>
</evidence>
<dbReference type="Gene3D" id="3.40.50.1000">
    <property type="entry name" value="HAD superfamily/HAD-like"/>
    <property type="match status" value="1"/>
</dbReference>
<dbReference type="OrthoDB" id="2012566at2759"/>
<reference evidence="2" key="2">
    <citation type="submission" date="2025-08" db="UniProtKB">
        <authorList>
            <consortium name="RefSeq"/>
        </authorList>
    </citation>
    <scope>IDENTIFICATION</scope>
    <source>
        <tissue evidence="2">Young leaves</tissue>
    </source>
</reference>
<name>A0A8B7C4P7_PHODC</name>
<dbReference type="AlphaFoldDB" id="A0A8B7C4P7"/>
<keyword evidence="1" id="KW-1185">Reference proteome</keyword>
<gene>
    <name evidence="2" type="primary">LOC103708543</name>
</gene>
<dbReference type="PANTHER" id="PTHR43611">
    <property type="entry name" value="ALPHA-D-GLUCOSE 1-PHOSPHATE PHOSPHATASE"/>
    <property type="match status" value="1"/>
</dbReference>
<keyword evidence="2" id="KW-0378">Hydrolase</keyword>
<dbReference type="GO" id="GO:0016787">
    <property type="term" value="F:hydrolase activity"/>
    <property type="evidence" value="ECO:0007669"/>
    <property type="project" value="UniProtKB-KW"/>
</dbReference>